<dbReference type="EMBL" id="LOMK01000001">
    <property type="protein sequence ID" value="KYN24563.1"/>
    <property type="molecule type" value="Genomic_DNA"/>
</dbReference>
<protein>
    <recommendedName>
        <fullName evidence="3">DUF2971 domain-containing protein</fullName>
    </recommendedName>
</protein>
<dbReference type="Proteomes" id="UP000075349">
    <property type="component" value="Unassembled WGS sequence"/>
</dbReference>
<sequence>MNDEFVDSLYKYRSVDSFTLDIIANNRIFFAKPEMFNDPYDTEFNINTHIGKLSSIDMAYMEETYGISSNDEVDRVIVNVNEQIKNYVSSAGILSLSSSPENLLLWAHYADDHKGICIEFERKLGNDLANESFTQKVKYAASYPSFNKYAFIKKNGHSVVNRILWTKSPEWEYEQEWRVIYPHKGGTVQEIPGKIKSIIFGLRCPSINIDIIKRLVSGTDIKLKQASKKKNEFGVVIKNITSNSS</sequence>
<proteinExistence type="predicted"/>
<evidence type="ECO:0000313" key="2">
    <source>
        <dbReference type="Proteomes" id="UP000075349"/>
    </source>
</evidence>
<reference evidence="2" key="1">
    <citation type="submission" date="2015-12" db="EMBL/GenBank/DDBJ databases">
        <authorList>
            <person name="Tarr C.L."/>
            <person name="Gladney L.M."/>
        </authorList>
    </citation>
    <scope>NUCLEOTIDE SEQUENCE [LARGE SCALE GENOMIC DNA]</scope>
    <source>
        <strain evidence="2">2756-81</strain>
    </source>
</reference>
<gene>
    <name evidence="1" type="ORF">AUQ44_01175</name>
</gene>
<accession>A0A151JG57</accession>
<comment type="caution">
    <text evidence="1">The sequence shown here is derived from an EMBL/GenBank/DDBJ whole genome shotgun (WGS) entry which is preliminary data.</text>
</comment>
<evidence type="ECO:0000313" key="1">
    <source>
        <dbReference type="EMBL" id="KYN24563.1"/>
    </source>
</evidence>
<name>A0A151JG57_9VIBR</name>
<evidence type="ECO:0008006" key="3">
    <source>
        <dbReference type="Google" id="ProtNLM"/>
    </source>
</evidence>
<dbReference type="AlphaFoldDB" id="A0A151JG57"/>
<dbReference type="Pfam" id="PF11185">
    <property type="entry name" value="DUF2971"/>
    <property type="match status" value="1"/>
</dbReference>
<organism evidence="1 2">
    <name type="scientific">Vibrio cidicii</name>
    <dbReference type="NCBI Taxonomy" id="1763883"/>
    <lineage>
        <taxon>Bacteria</taxon>
        <taxon>Pseudomonadati</taxon>
        <taxon>Pseudomonadota</taxon>
        <taxon>Gammaproteobacteria</taxon>
        <taxon>Vibrionales</taxon>
        <taxon>Vibrionaceae</taxon>
        <taxon>Vibrio</taxon>
    </lineage>
</organism>
<dbReference type="InterPro" id="IPR021352">
    <property type="entry name" value="DUF2971"/>
</dbReference>